<gene>
    <name evidence="2" type="ORF">AC579_986</name>
</gene>
<dbReference type="EMBL" id="LFZO01000435">
    <property type="protein sequence ID" value="KXT08520.1"/>
    <property type="molecule type" value="Genomic_DNA"/>
</dbReference>
<feature type="transmembrane region" description="Helical" evidence="1">
    <location>
        <begin position="56"/>
        <end position="75"/>
    </location>
</feature>
<keyword evidence="3" id="KW-1185">Reference proteome</keyword>
<dbReference type="Proteomes" id="UP000073492">
    <property type="component" value="Unassembled WGS sequence"/>
</dbReference>
<comment type="caution">
    <text evidence="2">The sequence shown here is derived from an EMBL/GenBank/DDBJ whole genome shotgun (WGS) entry which is preliminary data.</text>
</comment>
<evidence type="ECO:0000313" key="3">
    <source>
        <dbReference type="Proteomes" id="UP000073492"/>
    </source>
</evidence>
<feature type="transmembrane region" description="Helical" evidence="1">
    <location>
        <begin position="117"/>
        <end position="134"/>
    </location>
</feature>
<proteinExistence type="predicted"/>
<reference evidence="2 3" key="1">
    <citation type="submission" date="2015-07" db="EMBL/GenBank/DDBJ databases">
        <title>Comparative genomics of the Sigatoka disease complex on banana suggests a link between parallel evolutionary changes in Pseudocercospora fijiensis and Pseudocercospora eumusae and increased virulence on the banana host.</title>
        <authorList>
            <person name="Chang T.-C."/>
            <person name="Salvucci A."/>
            <person name="Crous P.W."/>
            <person name="Stergiopoulos I."/>
        </authorList>
    </citation>
    <scope>NUCLEOTIDE SEQUENCE [LARGE SCALE GENOMIC DNA]</scope>
    <source>
        <strain evidence="2 3">CBS 116634</strain>
    </source>
</reference>
<name>A0A139I1C8_9PEZI</name>
<feature type="transmembrane region" description="Helical" evidence="1">
    <location>
        <begin position="87"/>
        <end position="105"/>
    </location>
</feature>
<feature type="transmembrane region" description="Helical" evidence="1">
    <location>
        <begin position="26"/>
        <end position="50"/>
    </location>
</feature>
<evidence type="ECO:0000313" key="2">
    <source>
        <dbReference type="EMBL" id="KXT08520.1"/>
    </source>
</evidence>
<organism evidence="2 3">
    <name type="scientific">Pseudocercospora musae</name>
    <dbReference type="NCBI Taxonomy" id="113226"/>
    <lineage>
        <taxon>Eukaryota</taxon>
        <taxon>Fungi</taxon>
        <taxon>Dikarya</taxon>
        <taxon>Ascomycota</taxon>
        <taxon>Pezizomycotina</taxon>
        <taxon>Dothideomycetes</taxon>
        <taxon>Dothideomycetidae</taxon>
        <taxon>Mycosphaerellales</taxon>
        <taxon>Mycosphaerellaceae</taxon>
        <taxon>Pseudocercospora</taxon>
    </lineage>
</organism>
<keyword evidence="1" id="KW-0472">Membrane</keyword>
<keyword evidence="1" id="KW-0812">Transmembrane</keyword>
<evidence type="ECO:0000256" key="1">
    <source>
        <dbReference type="SAM" id="Phobius"/>
    </source>
</evidence>
<dbReference type="AlphaFoldDB" id="A0A139I1C8"/>
<sequence length="140" mass="15381">MFQDAKSLPLSTGTADDMNTREATALVLMMVGFLALIWIAALTCALPEIWQLLELAAGMLLVTIVCIYSITTLGLRRFPAKAKRPLLFAYCSCICWFVMGLILYGNGGIVYTSGTALWLWILGFMTALAGPYVLDAFRKD</sequence>
<keyword evidence="1" id="KW-1133">Transmembrane helix</keyword>
<protein>
    <submittedName>
        <fullName evidence="2">Uncharacterized protein</fullName>
    </submittedName>
</protein>
<accession>A0A139I1C8</accession>